<evidence type="ECO:0000313" key="2">
    <source>
        <dbReference type="EMBL" id="RHW26101.1"/>
    </source>
</evidence>
<dbReference type="InterPro" id="IPR036866">
    <property type="entry name" value="RibonucZ/Hydroxyglut_hydro"/>
</dbReference>
<dbReference type="GO" id="GO:0016787">
    <property type="term" value="F:hydrolase activity"/>
    <property type="evidence" value="ECO:0007669"/>
    <property type="project" value="UniProtKB-KW"/>
</dbReference>
<dbReference type="SUPFAM" id="SSF56281">
    <property type="entry name" value="Metallo-hydrolase/oxidoreductase"/>
    <property type="match status" value="1"/>
</dbReference>
<accession>A0A417Y0J3</accession>
<reference evidence="2 3" key="1">
    <citation type="submission" date="2018-09" db="EMBL/GenBank/DDBJ databases">
        <title>Genome sequencing of Nocardioides immobilis CCTCC AB 2017083 for comparison to Nocardioides silvaticus.</title>
        <authorList>
            <person name="Li C."/>
            <person name="Wang G."/>
        </authorList>
    </citation>
    <scope>NUCLEOTIDE SEQUENCE [LARGE SCALE GENOMIC DNA]</scope>
    <source>
        <strain evidence="2 3">CCTCC AB 2017083</strain>
    </source>
</reference>
<dbReference type="Gene3D" id="3.60.15.10">
    <property type="entry name" value="Ribonuclease Z/Hydroxyacylglutathione hydrolase-like"/>
    <property type="match status" value="1"/>
</dbReference>
<comment type="caution">
    <text evidence="2">The sequence shown here is derived from an EMBL/GenBank/DDBJ whole genome shotgun (WGS) entry which is preliminary data.</text>
</comment>
<name>A0A417Y0J3_9ACTN</name>
<dbReference type="EMBL" id="QXGH01000019">
    <property type="protein sequence ID" value="RHW26101.1"/>
    <property type="molecule type" value="Genomic_DNA"/>
</dbReference>
<dbReference type="PANTHER" id="PTHR46233:SF4">
    <property type="entry name" value="METALLO-BETA-LACTAMASE DOMAIN-CONTAINING PROTEIN"/>
    <property type="match status" value="1"/>
</dbReference>
<dbReference type="Proteomes" id="UP000283644">
    <property type="component" value="Unassembled WGS sequence"/>
</dbReference>
<feature type="domain" description="Metallo-beta-lactamase" evidence="1">
    <location>
        <begin position="25"/>
        <end position="187"/>
    </location>
</feature>
<gene>
    <name evidence="2" type="ORF">D0Z08_15775</name>
</gene>
<protein>
    <submittedName>
        <fullName evidence="2">MBL fold metallo-hydrolase</fullName>
    </submittedName>
</protein>
<dbReference type="InterPro" id="IPR051453">
    <property type="entry name" value="MBL_Glyoxalase_II"/>
</dbReference>
<organism evidence="2 3">
    <name type="scientific">Nocardioides immobilis</name>
    <dbReference type="NCBI Taxonomy" id="2049295"/>
    <lineage>
        <taxon>Bacteria</taxon>
        <taxon>Bacillati</taxon>
        <taxon>Actinomycetota</taxon>
        <taxon>Actinomycetes</taxon>
        <taxon>Propionibacteriales</taxon>
        <taxon>Nocardioidaceae</taxon>
        <taxon>Nocardioides</taxon>
    </lineage>
</organism>
<proteinExistence type="predicted"/>
<evidence type="ECO:0000313" key="3">
    <source>
        <dbReference type="Proteomes" id="UP000283644"/>
    </source>
</evidence>
<dbReference type="RefSeq" id="WP_118926207.1">
    <property type="nucleotide sequence ID" value="NZ_QXGH01000019.1"/>
</dbReference>
<keyword evidence="3" id="KW-1185">Reference proteome</keyword>
<sequence length="211" mass="22613">MSHLHINRVEIAGFFVLYGQRVDCINNVWVVGTEDEVVVIDASHDAAPIIEAIAGRTVSAIAITHGHPDHLNVADALGDATGAPVLIHPDDRFFWDEFQPDRVPDGALRDGGTLSAGTHRLTVIHTPGHSPGSVCFRVDDIVFTGDTIFQGGPGATDRPRGDFPTIISSIRDRLLVLPSQTVVHPGHGPSTQIGVEEPLYRQFADLLPGSA</sequence>
<dbReference type="OrthoDB" id="2971563at2"/>
<dbReference type="CDD" id="cd06262">
    <property type="entry name" value="metallo-hydrolase-like_MBL-fold"/>
    <property type="match status" value="1"/>
</dbReference>
<evidence type="ECO:0000259" key="1">
    <source>
        <dbReference type="SMART" id="SM00849"/>
    </source>
</evidence>
<dbReference type="InterPro" id="IPR001279">
    <property type="entry name" value="Metallo-B-lactamas"/>
</dbReference>
<dbReference type="PANTHER" id="PTHR46233">
    <property type="entry name" value="HYDROXYACYLGLUTATHIONE HYDROLASE GLOC"/>
    <property type="match status" value="1"/>
</dbReference>
<dbReference type="AlphaFoldDB" id="A0A417Y0J3"/>
<dbReference type="Pfam" id="PF00753">
    <property type="entry name" value="Lactamase_B"/>
    <property type="match status" value="1"/>
</dbReference>
<dbReference type="SMART" id="SM00849">
    <property type="entry name" value="Lactamase_B"/>
    <property type="match status" value="1"/>
</dbReference>
<keyword evidence="2" id="KW-0378">Hydrolase</keyword>